<evidence type="ECO:0000313" key="1">
    <source>
        <dbReference type="EMBL" id="CAB4873647.1"/>
    </source>
</evidence>
<sequence>MTREPITEADIAAVELQLGRAPRGMASVAHRCPCGAPDVVQTMPRLPDGTPFPTTFYLTCPRASSAIGTLEAAGLMRDMEARLSSDQGLADAYAAAHASYLSEREALGHVDEIDGISAGGMPNRVKCLHVLAAHALAAGPGVNPLGDEVLVALGAWWKSNPCLG</sequence>
<dbReference type="PANTHER" id="PTHR37163:SF1">
    <property type="entry name" value="DUF501 DOMAIN-CONTAINING PROTEIN"/>
    <property type="match status" value="1"/>
</dbReference>
<organism evidence="1">
    <name type="scientific">freshwater metagenome</name>
    <dbReference type="NCBI Taxonomy" id="449393"/>
    <lineage>
        <taxon>unclassified sequences</taxon>
        <taxon>metagenomes</taxon>
        <taxon>ecological metagenomes</taxon>
    </lineage>
</organism>
<dbReference type="InterPro" id="IPR007511">
    <property type="entry name" value="DUF501"/>
</dbReference>
<protein>
    <submittedName>
        <fullName evidence="1">Unannotated protein</fullName>
    </submittedName>
</protein>
<dbReference type="Pfam" id="PF04417">
    <property type="entry name" value="DUF501"/>
    <property type="match status" value="1"/>
</dbReference>
<reference evidence="1" key="1">
    <citation type="submission" date="2020-05" db="EMBL/GenBank/DDBJ databases">
        <authorList>
            <person name="Chiriac C."/>
            <person name="Salcher M."/>
            <person name="Ghai R."/>
            <person name="Kavagutti S V."/>
        </authorList>
    </citation>
    <scope>NUCLEOTIDE SEQUENCE</scope>
</reference>
<dbReference type="AlphaFoldDB" id="A0A6J7DSU1"/>
<dbReference type="PANTHER" id="PTHR37163">
    <property type="entry name" value="CONSERVED PROTEIN"/>
    <property type="match status" value="1"/>
</dbReference>
<gene>
    <name evidence="1" type="ORF">UFOPK3402_00833</name>
</gene>
<proteinExistence type="predicted"/>
<dbReference type="EMBL" id="CAFBLS010000087">
    <property type="protein sequence ID" value="CAB4873647.1"/>
    <property type="molecule type" value="Genomic_DNA"/>
</dbReference>
<name>A0A6J7DSU1_9ZZZZ</name>
<accession>A0A6J7DSU1</accession>